<dbReference type="EMBL" id="JWZT01002273">
    <property type="protein sequence ID" value="KII69796.1"/>
    <property type="molecule type" value="Genomic_DNA"/>
</dbReference>
<keyword evidence="2" id="KW-1185">Reference proteome</keyword>
<protein>
    <submittedName>
        <fullName evidence="1">Uncharacterized protein</fullName>
    </submittedName>
</protein>
<accession>A0A0C2MRC4</accession>
<evidence type="ECO:0000313" key="1">
    <source>
        <dbReference type="EMBL" id="KII69796.1"/>
    </source>
</evidence>
<dbReference type="AlphaFoldDB" id="A0A0C2MRC4"/>
<name>A0A0C2MRC4_THEKT</name>
<dbReference type="Proteomes" id="UP000031668">
    <property type="component" value="Unassembled WGS sequence"/>
</dbReference>
<comment type="caution">
    <text evidence="1">The sequence shown here is derived from an EMBL/GenBank/DDBJ whole genome shotgun (WGS) entry which is preliminary data.</text>
</comment>
<gene>
    <name evidence="1" type="ORF">RF11_05899</name>
</gene>
<organism evidence="1 2">
    <name type="scientific">Thelohanellus kitauei</name>
    <name type="common">Myxosporean</name>
    <dbReference type="NCBI Taxonomy" id="669202"/>
    <lineage>
        <taxon>Eukaryota</taxon>
        <taxon>Metazoa</taxon>
        <taxon>Cnidaria</taxon>
        <taxon>Myxozoa</taxon>
        <taxon>Myxosporea</taxon>
        <taxon>Bivalvulida</taxon>
        <taxon>Platysporina</taxon>
        <taxon>Myxobolidae</taxon>
        <taxon>Thelohanellus</taxon>
    </lineage>
</organism>
<reference evidence="1 2" key="1">
    <citation type="journal article" date="2014" name="Genome Biol. Evol.">
        <title>The genome of the myxosporean Thelohanellus kitauei shows adaptations to nutrient acquisition within its fish host.</title>
        <authorList>
            <person name="Yang Y."/>
            <person name="Xiong J."/>
            <person name="Zhou Z."/>
            <person name="Huo F."/>
            <person name="Miao W."/>
            <person name="Ran C."/>
            <person name="Liu Y."/>
            <person name="Zhang J."/>
            <person name="Feng J."/>
            <person name="Wang M."/>
            <person name="Wang M."/>
            <person name="Wang L."/>
            <person name="Yao B."/>
        </authorList>
    </citation>
    <scope>NUCLEOTIDE SEQUENCE [LARGE SCALE GENOMIC DNA]</scope>
    <source>
        <strain evidence="1">Wuqing</strain>
    </source>
</reference>
<proteinExistence type="predicted"/>
<sequence length="232" mass="26986">MCIYSRYLHTPVKCSFFLGPEALPLTIETRYNVEKFSAKKFRAKTSFATKCLYAVVSQTIRRVEAKQQFIICQREDNKLNGRFTRASCIEAHKIASCLRKFSKVDSIKECSPEKSDIMIKFYCHDQLFSEESYTYQRTYLNSCLVKIFTVLVGSVNERFEIYQEKAGMTSLDGGKFVEDMYRGHEWGAIIGWKKKGFYCAIALPFDETQNFKKGYSTIRLYDYTGNFSVPER</sequence>
<evidence type="ECO:0000313" key="2">
    <source>
        <dbReference type="Proteomes" id="UP000031668"/>
    </source>
</evidence>